<comment type="caution">
    <text evidence="11">The sequence shown here is derived from an EMBL/GenBank/DDBJ whole genome shotgun (WGS) entry which is preliminary data.</text>
</comment>
<evidence type="ECO:0000313" key="12">
    <source>
        <dbReference type="Proteomes" id="UP000249633"/>
    </source>
</evidence>
<evidence type="ECO:0000256" key="2">
    <source>
        <dbReference type="ARBA" id="ARBA00022490"/>
    </source>
</evidence>
<evidence type="ECO:0000256" key="9">
    <source>
        <dbReference type="HAMAP-Rule" id="MF_00020"/>
    </source>
</evidence>
<feature type="binding site" evidence="9">
    <location>
        <begin position="286"/>
        <end position="288"/>
    </location>
    <ligand>
        <name>ATP</name>
        <dbReference type="ChEBI" id="CHEBI:30616"/>
    </ligand>
</feature>
<dbReference type="GO" id="GO:0008776">
    <property type="term" value="F:acetate kinase activity"/>
    <property type="evidence" value="ECO:0007669"/>
    <property type="project" value="UniProtKB-UniRule"/>
</dbReference>
<comment type="function">
    <text evidence="9">Catalyzes the formation of acetyl phosphate from acetate and ATP. Can also catalyze the reverse reaction.</text>
</comment>
<comment type="subunit">
    <text evidence="9">Homodimer.</text>
</comment>
<accession>A0A2W5DIA4</accession>
<dbReference type="InterPro" id="IPR043129">
    <property type="entry name" value="ATPase_NBD"/>
</dbReference>
<dbReference type="NCBIfam" id="TIGR00016">
    <property type="entry name" value="ackA"/>
    <property type="match status" value="1"/>
</dbReference>
<evidence type="ECO:0000256" key="6">
    <source>
        <dbReference type="ARBA" id="ARBA00022777"/>
    </source>
</evidence>
<dbReference type="GO" id="GO:0006085">
    <property type="term" value="P:acetyl-CoA biosynthetic process"/>
    <property type="evidence" value="ECO:0007669"/>
    <property type="project" value="UniProtKB-UniRule"/>
</dbReference>
<organism evidence="11 12">
    <name type="scientific">Roseateles depolymerans</name>
    <dbReference type="NCBI Taxonomy" id="76731"/>
    <lineage>
        <taxon>Bacteria</taxon>
        <taxon>Pseudomonadati</taxon>
        <taxon>Pseudomonadota</taxon>
        <taxon>Betaproteobacteria</taxon>
        <taxon>Burkholderiales</taxon>
        <taxon>Sphaerotilaceae</taxon>
        <taxon>Roseateles</taxon>
    </lineage>
</organism>
<dbReference type="InterPro" id="IPR023865">
    <property type="entry name" value="Aliphatic_acid_kinase_CS"/>
</dbReference>
<dbReference type="PIRSF" id="PIRSF000722">
    <property type="entry name" value="Acetate_prop_kin"/>
    <property type="match status" value="1"/>
</dbReference>
<comment type="catalytic activity">
    <reaction evidence="9">
        <text>acetate + ATP = acetyl phosphate + ADP</text>
        <dbReference type="Rhea" id="RHEA:11352"/>
        <dbReference type="ChEBI" id="CHEBI:22191"/>
        <dbReference type="ChEBI" id="CHEBI:30089"/>
        <dbReference type="ChEBI" id="CHEBI:30616"/>
        <dbReference type="ChEBI" id="CHEBI:456216"/>
        <dbReference type="EC" id="2.7.2.1"/>
    </reaction>
</comment>
<dbReference type="PANTHER" id="PTHR21060">
    <property type="entry name" value="ACETATE KINASE"/>
    <property type="match status" value="1"/>
</dbReference>
<keyword evidence="3 9" id="KW-0808">Transferase</keyword>
<dbReference type="Pfam" id="PF00871">
    <property type="entry name" value="Acetate_kinase"/>
    <property type="match status" value="1"/>
</dbReference>
<dbReference type="InterPro" id="IPR004372">
    <property type="entry name" value="Ac/propionate_kinase"/>
</dbReference>
<feature type="binding site" evidence="9">
    <location>
        <position position="21"/>
    </location>
    <ligand>
        <name>ATP</name>
        <dbReference type="ChEBI" id="CHEBI:30616"/>
    </ligand>
</feature>
<sequence length="399" mass="42628">MSAPLDAGLWLALNAGSSSIKLAIYRLSHHELTPVARGHVDLRRQPLRLLLAHGEQHSELPLEAPVTESLDEVLEALLAQLEAHESLGELAGAGHRVVHGGLHFTGPARVDDAVLAELEALVPLAPLHQGHSLKLVRALRRQRPALAQTVSFDTAFHTSQSDLVRRFALPRALHDQGVRRYGFHGLSYSYIAAELARRHPQLASGRVVAAHLGSGASLCAMQGGRSVDSSMGFSTLDGVPMATRSGALDAGVVLYLQRAQGLSTAEVEDLLYHRSGLLGVSGLSADIRTLEASPEPAAREALELFALRCAGEVGRLATSLQGLDALVFTAGIGEHDARLRAMVCSRLAWLGLELDEAANLAHAERISREDSGVAVHVIPTDEERVIAEQARALLARQTA</sequence>
<comment type="pathway">
    <text evidence="9">Metabolic intermediate biosynthesis; acetyl-CoA biosynthesis; acetyl-CoA from acetate: step 1/2.</text>
</comment>
<protein>
    <recommendedName>
        <fullName evidence="9">Acetate kinase</fullName>
        <ecNumber evidence="9">2.7.2.1</ecNumber>
    </recommendedName>
    <alternativeName>
        <fullName evidence="9">Acetokinase</fullName>
    </alternativeName>
</protein>
<evidence type="ECO:0000256" key="5">
    <source>
        <dbReference type="ARBA" id="ARBA00022741"/>
    </source>
</evidence>
<dbReference type="InterPro" id="IPR000890">
    <property type="entry name" value="Aliphatic_acid_kin_short-chain"/>
</dbReference>
<keyword evidence="5 9" id="KW-0547">Nucleotide-binding</keyword>
<feature type="binding site" evidence="9">
    <location>
        <position position="96"/>
    </location>
    <ligand>
        <name>substrate</name>
    </ligand>
</feature>
<keyword evidence="6 9" id="KW-0418">Kinase</keyword>
<evidence type="ECO:0000256" key="1">
    <source>
        <dbReference type="ARBA" id="ARBA00008748"/>
    </source>
</evidence>
<dbReference type="SUPFAM" id="SSF53067">
    <property type="entry name" value="Actin-like ATPase domain"/>
    <property type="match status" value="2"/>
</dbReference>
<evidence type="ECO:0000256" key="3">
    <source>
        <dbReference type="ARBA" id="ARBA00022679"/>
    </source>
</evidence>
<gene>
    <name evidence="9" type="primary">ackA</name>
    <name evidence="11" type="ORF">DI603_12190</name>
</gene>
<evidence type="ECO:0000256" key="7">
    <source>
        <dbReference type="ARBA" id="ARBA00022840"/>
    </source>
</evidence>
<dbReference type="GO" id="GO:0000287">
    <property type="term" value="F:magnesium ion binding"/>
    <property type="evidence" value="ECO:0007669"/>
    <property type="project" value="UniProtKB-UniRule"/>
</dbReference>
<dbReference type="HAMAP" id="MF_00020">
    <property type="entry name" value="Acetate_kinase"/>
    <property type="match status" value="1"/>
</dbReference>
<name>A0A2W5DIA4_9BURK</name>
<evidence type="ECO:0000256" key="8">
    <source>
        <dbReference type="ARBA" id="ARBA00022842"/>
    </source>
</evidence>
<dbReference type="Gene3D" id="3.30.420.40">
    <property type="match status" value="2"/>
</dbReference>
<dbReference type="EMBL" id="QFOD01000010">
    <property type="protein sequence ID" value="PZP31605.1"/>
    <property type="molecule type" value="Genomic_DNA"/>
</dbReference>
<dbReference type="NCBIfam" id="NF005462">
    <property type="entry name" value="PRK07058.1"/>
    <property type="match status" value="1"/>
</dbReference>
<comment type="similarity">
    <text evidence="1 9 10">Belongs to the acetokinase family.</text>
</comment>
<feature type="binding site" evidence="9">
    <location>
        <position position="382"/>
    </location>
    <ligand>
        <name>Mg(2+)</name>
        <dbReference type="ChEBI" id="CHEBI:18420"/>
    </ligand>
</feature>
<feature type="site" description="Transition state stabilizer" evidence="9">
    <location>
        <position position="184"/>
    </location>
</feature>
<keyword evidence="8 9" id="KW-0460">Magnesium</keyword>
<dbReference type="GO" id="GO:0005829">
    <property type="term" value="C:cytosol"/>
    <property type="evidence" value="ECO:0007669"/>
    <property type="project" value="TreeGrafter"/>
</dbReference>
<keyword evidence="2 9" id="KW-0963">Cytoplasm</keyword>
<dbReference type="GO" id="GO:0006083">
    <property type="term" value="P:acetate metabolic process"/>
    <property type="evidence" value="ECO:0007669"/>
    <property type="project" value="TreeGrafter"/>
</dbReference>
<feature type="site" description="Transition state stabilizer" evidence="9">
    <location>
        <position position="244"/>
    </location>
</feature>
<feature type="active site" description="Proton donor/acceptor" evidence="9">
    <location>
        <position position="153"/>
    </location>
</feature>
<dbReference type="PROSITE" id="PS01076">
    <property type="entry name" value="ACETATE_KINASE_2"/>
    <property type="match status" value="1"/>
</dbReference>
<dbReference type="AlphaFoldDB" id="A0A2W5DIA4"/>
<feature type="binding site" evidence="9">
    <location>
        <begin position="331"/>
        <end position="335"/>
    </location>
    <ligand>
        <name>ATP</name>
        <dbReference type="ChEBI" id="CHEBI:30616"/>
    </ligand>
</feature>
<evidence type="ECO:0000256" key="4">
    <source>
        <dbReference type="ARBA" id="ARBA00022723"/>
    </source>
</evidence>
<comment type="subcellular location">
    <subcellularLocation>
        <location evidence="9">Cytoplasm</location>
    </subcellularLocation>
</comment>
<evidence type="ECO:0000256" key="10">
    <source>
        <dbReference type="RuleBase" id="RU003835"/>
    </source>
</evidence>
<keyword evidence="4 9" id="KW-0479">Metal-binding</keyword>
<dbReference type="PANTHER" id="PTHR21060:SF21">
    <property type="entry name" value="ACETATE KINASE"/>
    <property type="match status" value="1"/>
</dbReference>
<dbReference type="PRINTS" id="PR00471">
    <property type="entry name" value="ACETATEKNASE"/>
</dbReference>
<comment type="cofactor">
    <cofactor evidence="9">
        <name>Mg(2+)</name>
        <dbReference type="ChEBI" id="CHEBI:18420"/>
    </cofactor>
    <cofactor evidence="9">
        <name>Mn(2+)</name>
        <dbReference type="ChEBI" id="CHEBI:29035"/>
    </cofactor>
    <text evidence="9">Mg(2+). Can also accept Mn(2+).</text>
</comment>
<dbReference type="EC" id="2.7.2.1" evidence="9"/>
<reference evidence="11 12" key="1">
    <citation type="submission" date="2017-08" db="EMBL/GenBank/DDBJ databases">
        <title>Infants hospitalized years apart are colonized by the same room-sourced microbial strains.</title>
        <authorList>
            <person name="Brooks B."/>
            <person name="Olm M.R."/>
            <person name="Firek B.A."/>
            <person name="Baker R."/>
            <person name="Thomas B.C."/>
            <person name="Morowitz M.J."/>
            <person name="Banfield J.F."/>
        </authorList>
    </citation>
    <scope>NUCLEOTIDE SEQUENCE [LARGE SCALE GENOMIC DNA]</scope>
    <source>
        <strain evidence="11">S2_012_000_R2_81</strain>
    </source>
</reference>
<dbReference type="Proteomes" id="UP000249633">
    <property type="component" value="Unassembled WGS sequence"/>
</dbReference>
<keyword evidence="7 9" id="KW-0067">ATP-binding</keyword>
<proteinExistence type="inferred from homology"/>
<evidence type="ECO:0000313" key="11">
    <source>
        <dbReference type="EMBL" id="PZP31605.1"/>
    </source>
</evidence>
<dbReference type="GO" id="GO:0005524">
    <property type="term" value="F:ATP binding"/>
    <property type="evidence" value="ECO:0007669"/>
    <property type="project" value="UniProtKB-KW"/>
</dbReference>
<feature type="binding site" evidence="9">
    <location>
        <begin position="211"/>
        <end position="215"/>
    </location>
    <ligand>
        <name>ATP</name>
        <dbReference type="ChEBI" id="CHEBI:30616"/>
    </ligand>
</feature>
<feature type="binding site" evidence="9">
    <location>
        <position position="14"/>
    </location>
    <ligand>
        <name>Mg(2+)</name>
        <dbReference type="ChEBI" id="CHEBI:18420"/>
    </ligand>
</feature>
<dbReference type="UniPathway" id="UPA00340">
    <property type="reaction ID" value="UER00458"/>
</dbReference>